<accession>A0A4Y7RDS8</accession>
<evidence type="ECO:0000313" key="3">
    <source>
        <dbReference type="Proteomes" id="UP000298324"/>
    </source>
</evidence>
<evidence type="ECO:0000256" key="1">
    <source>
        <dbReference type="SAM" id="Phobius"/>
    </source>
</evidence>
<gene>
    <name evidence="2" type="ORF">Psch_00455</name>
</gene>
<feature type="transmembrane region" description="Helical" evidence="1">
    <location>
        <begin position="49"/>
        <end position="69"/>
    </location>
</feature>
<keyword evidence="1" id="KW-0472">Membrane</keyword>
<sequence length="130" mass="13182">MSSTNMGSLRSLVNISAVLKGTFLTLAVSLLLSIGTGIVYHVSSVTEQTLPWFTGAILAASAFSGSLAAGKQAGSRGLYHGLATGLLFFFALWLLAGLFLPGQAGLSIFSKFLLSLSAGALGGVVGVSLT</sequence>
<feature type="transmembrane region" description="Helical" evidence="1">
    <location>
        <begin position="112"/>
        <end position="129"/>
    </location>
</feature>
<dbReference type="Proteomes" id="UP000298324">
    <property type="component" value="Unassembled WGS sequence"/>
</dbReference>
<keyword evidence="1" id="KW-0812">Transmembrane</keyword>
<dbReference type="RefSeq" id="WP_134218464.1">
    <property type="nucleotide sequence ID" value="NZ_QFGA01000001.1"/>
</dbReference>
<dbReference type="AlphaFoldDB" id="A0A4Y7RDS8"/>
<feature type="transmembrane region" description="Helical" evidence="1">
    <location>
        <begin position="21"/>
        <end position="43"/>
    </location>
</feature>
<dbReference type="InterPro" id="IPR023804">
    <property type="entry name" value="DUF3792_TM"/>
</dbReference>
<evidence type="ECO:0008006" key="4">
    <source>
        <dbReference type="Google" id="ProtNLM"/>
    </source>
</evidence>
<name>A0A4Y7RDS8_9FIRM</name>
<dbReference type="Pfam" id="PF12670">
    <property type="entry name" value="DUF3792"/>
    <property type="match status" value="1"/>
</dbReference>
<dbReference type="NCBIfam" id="TIGR04086">
    <property type="entry name" value="TIGR04086_membr"/>
    <property type="match status" value="1"/>
</dbReference>
<dbReference type="EMBL" id="QFGA01000001">
    <property type="protein sequence ID" value="TEB06921.1"/>
    <property type="molecule type" value="Genomic_DNA"/>
</dbReference>
<comment type="caution">
    <text evidence="2">The sequence shown here is derived from an EMBL/GenBank/DDBJ whole genome shotgun (WGS) entry which is preliminary data.</text>
</comment>
<proteinExistence type="predicted"/>
<reference evidence="2 3" key="1">
    <citation type="journal article" date="2018" name="Environ. Microbiol.">
        <title>Novel energy conservation strategies and behaviour of Pelotomaculum schinkii driving syntrophic propionate catabolism.</title>
        <authorList>
            <person name="Hidalgo-Ahumada C.A.P."/>
            <person name="Nobu M.K."/>
            <person name="Narihiro T."/>
            <person name="Tamaki H."/>
            <person name="Liu W.T."/>
            <person name="Kamagata Y."/>
            <person name="Stams A.J.M."/>
            <person name="Imachi H."/>
            <person name="Sousa D.Z."/>
        </authorList>
    </citation>
    <scope>NUCLEOTIDE SEQUENCE [LARGE SCALE GENOMIC DNA]</scope>
    <source>
        <strain evidence="2 3">HH</strain>
    </source>
</reference>
<evidence type="ECO:0000313" key="2">
    <source>
        <dbReference type="EMBL" id="TEB06921.1"/>
    </source>
</evidence>
<feature type="transmembrane region" description="Helical" evidence="1">
    <location>
        <begin position="81"/>
        <end position="100"/>
    </location>
</feature>
<keyword evidence="1" id="KW-1133">Transmembrane helix</keyword>
<protein>
    <recommendedName>
        <fullName evidence="4">TIGR04086 family membrane protein</fullName>
    </recommendedName>
</protein>
<organism evidence="2 3">
    <name type="scientific">Pelotomaculum schinkii</name>
    <dbReference type="NCBI Taxonomy" id="78350"/>
    <lineage>
        <taxon>Bacteria</taxon>
        <taxon>Bacillati</taxon>
        <taxon>Bacillota</taxon>
        <taxon>Clostridia</taxon>
        <taxon>Eubacteriales</taxon>
        <taxon>Desulfotomaculaceae</taxon>
        <taxon>Pelotomaculum</taxon>
    </lineage>
</organism>
<keyword evidence="3" id="KW-1185">Reference proteome</keyword>